<sequence length="60" mass="6600">MGIRAIDLASFNASIRALKFTTSDPIRRVSSLWDNFTGHIFNEIAISKGCSILSRKVGES</sequence>
<evidence type="ECO:0000313" key="2">
    <source>
        <dbReference type="Proteomes" id="UP000488506"/>
    </source>
</evidence>
<gene>
    <name evidence="1" type="ORF">FD145_1591</name>
</gene>
<proteinExistence type="predicted"/>
<protein>
    <submittedName>
        <fullName evidence="1">Uncharacterized protein</fullName>
    </submittedName>
</protein>
<organism evidence="1 2">
    <name type="scientific">Candidatus Saganbacteria bacterium</name>
    <dbReference type="NCBI Taxonomy" id="2575572"/>
    <lineage>
        <taxon>Bacteria</taxon>
        <taxon>Bacillati</taxon>
        <taxon>Saganbacteria</taxon>
    </lineage>
</organism>
<accession>A0A833KZI5</accession>
<evidence type="ECO:0000313" key="1">
    <source>
        <dbReference type="EMBL" id="KAF0132704.1"/>
    </source>
</evidence>
<dbReference type="Proteomes" id="UP000488506">
    <property type="component" value="Unassembled WGS sequence"/>
</dbReference>
<comment type="caution">
    <text evidence="1">The sequence shown here is derived from an EMBL/GenBank/DDBJ whole genome shotgun (WGS) entry which is preliminary data.</text>
</comment>
<dbReference type="AlphaFoldDB" id="A0A833KZI5"/>
<name>A0A833KZI5_UNCSA</name>
<reference evidence="1 2" key="1">
    <citation type="submission" date="2019-12" db="EMBL/GenBank/DDBJ databases">
        <authorList>
            <person name="Wolfe R."/>
            <person name="Danczak R."/>
            <person name="Wilkins M."/>
        </authorList>
    </citation>
    <scope>NUCLEOTIDE SEQUENCE [LARGE SCALE GENOMIC DNA]</scope>
    <source>
        <strain evidence="1">X2_MaxBin.013</strain>
    </source>
</reference>
<dbReference type="EMBL" id="WPAF01000046">
    <property type="protein sequence ID" value="KAF0132704.1"/>
    <property type="molecule type" value="Genomic_DNA"/>
</dbReference>